<protein>
    <submittedName>
        <fullName evidence="1">Uncharacterized protein</fullName>
    </submittedName>
</protein>
<accession>A0ABR3G470</accession>
<evidence type="ECO:0000313" key="2">
    <source>
        <dbReference type="Proteomes" id="UP001447188"/>
    </source>
</evidence>
<reference evidence="1 2" key="1">
    <citation type="submission" date="2024-02" db="EMBL/GenBank/DDBJ databases">
        <title>Discinaceae phylogenomics.</title>
        <authorList>
            <person name="Dirks A.C."/>
            <person name="James T.Y."/>
        </authorList>
    </citation>
    <scope>NUCLEOTIDE SEQUENCE [LARGE SCALE GENOMIC DNA]</scope>
    <source>
        <strain evidence="1 2">ACD0624</strain>
    </source>
</reference>
<keyword evidence="2" id="KW-1185">Reference proteome</keyword>
<dbReference type="EMBL" id="JBBBZM010000707">
    <property type="protein sequence ID" value="KAL0630401.1"/>
    <property type="molecule type" value="Genomic_DNA"/>
</dbReference>
<name>A0ABR3G470_9PEZI</name>
<sequence length="442" mass="49267">MSAGDSVPLTIEFEKKGFPIDIDPVIREKTLTDNDIGLPLQWTVEPSKFFQFPTFHATLSYRVDYAPDDDDDDETVRPTTLSEKQEIHLVAPTSDLLPRLAIKDYDGDMLDPEAFPKGIVLSIPFYDGIQVGDDVVLYALGKTLEVKTVRVDQSTLDSKRLHIKLGHEWLMQNIGLTISLSYQYARVGSAGTSVERSLTLSEQLNLPHPIVEDAEDEGEDEEYKRYLLSEYTTEGIFIQYPPEAVVSGKVQMIFDGFSESGRCVADPSIGNPRRFFIPPRYVPANLGKRLFVYYEVTPPGAAPVRSKLIDLLITDFPASKWRSIQVSLPEGNNNAKVSLATVTDSLELTLTKWTYIAQGQRVRVIANGLLATGGEEPFEMRVGDAEQVTEAEYTLGQLKVPLPRSYLATLMLNVKFDVTVEISFDGGGSYKKHSHIDPLLVL</sequence>
<evidence type="ECO:0000313" key="1">
    <source>
        <dbReference type="EMBL" id="KAL0630401.1"/>
    </source>
</evidence>
<proteinExistence type="predicted"/>
<dbReference type="Proteomes" id="UP001447188">
    <property type="component" value="Unassembled WGS sequence"/>
</dbReference>
<comment type="caution">
    <text evidence="1">The sequence shown here is derived from an EMBL/GenBank/DDBJ whole genome shotgun (WGS) entry which is preliminary data.</text>
</comment>
<organism evidence="1 2">
    <name type="scientific">Discina gigas</name>
    <dbReference type="NCBI Taxonomy" id="1032678"/>
    <lineage>
        <taxon>Eukaryota</taxon>
        <taxon>Fungi</taxon>
        <taxon>Dikarya</taxon>
        <taxon>Ascomycota</taxon>
        <taxon>Pezizomycotina</taxon>
        <taxon>Pezizomycetes</taxon>
        <taxon>Pezizales</taxon>
        <taxon>Discinaceae</taxon>
        <taxon>Discina</taxon>
    </lineage>
</organism>
<gene>
    <name evidence="1" type="ORF">Q9L58_010752</name>
</gene>